<dbReference type="EMBL" id="OV696701">
    <property type="protein sequence ID" value="CAH1248576.1"/>
    <property type="molecule type" value="Genomic_DNA"/>
</dbReference>
<name>A0A8J9Z7U6_BRALA</name>
<accession>A0A8J9Z7U6</accession>
<dbReference type="OrthoDB" id="5989533at2759"/>
<organism evidence="1 2">
    <name type="scientific">Branchiostoma lanceolatum</name>
    <name type="common">Common lancelet</name>
    <name type="synonym">Amphioxus lanceolatum</name>
    <dbReference type="NCBI Taxonomy" id="7740"/>
    <lineage>
        <taxon>Eukaryota</taxon>
        <taxon>Metazoa</taxon>
        <taxon>Chordata</taxon>
        <taxon>Cephalochordata</taxon>
        <taxon>Leptocardii</taxon>
        <taxon>Amphioxiformes</taxon>
        <taxon>Branchiostomatidae</taxon>
        <taxon>Branchiostoma</taxon>
    </lineage>
</organism>
<dbReference type="AlphaFoldDB" id="A0A8J9Z7U6"/>
<evidence type="ECO:0000313" key="2">
    <source>
        <dbReference type="Proteomes" id="UP000838412"/>
    </source>
</evidence>
<evidence type="ECO:0000313" key="1">
    <source>
        <dbReference type="EMBL" id="CAH1248576.1"/>
    </source>
</evidence>
<gene>
    <name evidence="1" type="primary">Hypp8262</name>
    <name evidence="1" type="ORF">BLAG_LOCUS9899</name>
</gene>
<proteinExistence type="predicted"/>
<protein>
    <submittedName>
        <fullName evidence="1">Hypp8262 protein</fullName>
    </submittedName>
</protein>
<reference evidence="1" key="1">
    <citation type="submission" date="2022-01" db="EMBL/GenBank/DDBJ databases">
        <authorList>
            <person name="Braso-Vives M."/>
        </authorList>
    </citation>
    <scope>NUCLEOTIDE SEQUENCE</scope>
</reference>
<dbReference type="InterPro" id="IPR028101">
    <property type="entry name" value="DUF4616"/>
</dbReference>
<dbReference type="Proteomes" id="UP000838412">
    <property type="component" value="Chromosome 16"/>
</dbReference>
<dbReference type="Pfam" id="PF15394">
    <property type="entry name" value="DUF4616"/>
    <property type="match status" value="1"/>
</dbReference>
<sequence>MCKEGVTRRKEEIRLWEGVVPDLMSDKEDWGLNGRPAWNVKPPSFRSNELSTLCCTPQTRMTGTTTILSPIIGFSMLVLPYTHGTPPSYAWVTLARMDSATRGWSITDQWFTVAEGEDFDRSMEKVVELNDQVVLNAVSKMIDTKLLELERSSKTSAQEIS</sequence>
<keyword evidence="2" id="KW-1185">Reference proteome</keyword>